<organism evidence="1 2">
    <name type="scientific">Clostridium beijerinckii</name>
    <name type="common">Clostridium MP</name>
    <dbReference type="NCBI Taxonomy" id="1520"/>
    <lineage>
        <taxon>Bacteria</taxon>
        <taxon>Bacillati</taxon>
        <taxon>Bacillota</taxon>
        <taxon>Clostridia</taxon>
        <taxon>Eubacteriales</taxon>
        <taxon>Clostridiaceae</taxon>
        <taxon>Clostridium</taxon>
    </lineage>
</organism>
<dbReference type="AlphaFoldDB" id="A0A7X9XQY3"/>
<reference evidence="1 2" key="1">
    <citation type="submission" date="2020-04" db="EMBL/GenBank/DDBJ databases">
        <authorList>
            <person name="Hitch T.C.A."/>
            <person name="Wylensek D."/>
            <person name="Clavel T."/>
        </authorList>
    </citation>
    <scope>NUCLEOTIDE SEQUENCE [LARGE SCALE GENOMIC DNA]</scope>
    <source>
        <strain evidence="1 2">WB01_NA02</strain>
    </source>
</reference>
<protein>
    <submittedName>
        <fullName evidence="1">Uncharacterized protein</fullName>
    </submittedName>
</protein>
<accession>A0A7X9XQY3</accession>
<dbReference type="EMBL" id="JABAGD010000037">
    <property type="protein sequence ID" value="NMF06650.1"/>
    <property type="molecule type" value="Genomic_DNA"/>
</dbReference>
<name>A0A7X9XQY3_CLOBE</name>
<evidence type="ECO:0000313" key="2">
    <source>
        <dbReference type="Proteomes" id="UP000587880"/>
    </source>
</evidence>
<proteinExistence type="predicted"/>
<evidence type="ECO:0000313" key="1">
    <source>
        <dbReference type="EMBL" id="NMF06650.1"/>
    </source>
</evidence>
<dbReference type="RefSeq" id="WP_168982712.1">
    <property type="nucleotide sequence ID" value="NZ_JABAGD010000037.1"/>
</dbReference>
<comment type="caution">
    <text evidence="1">The sequence shown here is derived from an EMBL/GenBank/DDBJ whole genome shotgun (WGS) entry which is preliminary data.</text>
</comment>
<sequence length="57" mass="6840">MLVPIKFNLYKKICDYLPEKILAEKIIKVRKCNNLDRIEFGEAIGHYWSSVQQWELN</sequence>
<dbReference type="Proteomes" id="UP000587880">
    <property type="component" value="Unassembled WGS sequence"/>
</dbReference>
<gene>
    <name evidence="1" type="ORF">HF849_18245</name>
</gene>